<evidence type="ECO:0000313" key="3">
    <source>
        <dbReference type="Proteomes" id="UP000220340"/>
    </source>
</evidence>
<dbReference type="PANTHER" id="PTHR43642">
    <property type="entry name" value="HYBRID SIGNAL TRANSDUCTION HISTIDINE KINASE G"/>
    <property type="match status" value="1"/>
</dbReference>
<dbReference type="InterPro" id="IPR053159">
    <property type="entry name" value="Hybrid_Histidine_Kinase"/>
</dbReference>
<dbReference type="GO" id="GO:0035556">
    <property type="term" value="P:intracellular signal transduction"/>
    <property type="evidence" value="ECO:0007669"/>
    <property type="project" value="InterPro"/>
</dbReference>
<dbReference type="PROSITE" id="PS50125">
    <property type="entry name" value="GUANYLATE_CYCLASE_2"/>
    <property type="match status" value="1"/>
</dbReference>
<dbReference type="EMBL" id="PDCR01000011">
    <property type="protein sequence ID" value="PEG54671.1"/>
    <property type="molecule type" value="Genomic_DNA"/>
</dbReference>
<dbReference type="Pfam" id="PF01590">
    <property type="entry name" value="GAF"/>
    <property type="match status" value="1"/>
</dbReference>
<gene>
    <name evidence="2" type="ORF">CRI78_10390</name>
</gene>
<dbReference type="Proteomes" id="UP000220340">
    <property type="component" value="Unassembled WGS sequence"/>
</dbReference>
<dbReference type="OrthoDB" id="9772100at2"/>
<dbReference type="Gene3D" id="3.30.70.1230">
    <property type="entry name" value="Nucleotide cyclase"/>
    <property type="match status" value="1"/>
</dbReference>
<dbReference type="Pfam" id="PF00211">
    <property type="entry name" value="Guanylate_cyc"/>
    <property type="match status" value="1"/>
</dbReference>
<dbReference type="Pfam" id="PF13191">
    <property type="entry name" value="AAA_16"/>
    <property type="match status" value="1"/>
</dbReference>
<dbReference type="InterPro" id="IPR003018">
    <property type="entry name" value="GAF"/>
</dbReference>
<organism evidence="2 3">
    <name type="scientific">Mycolicibacterium diernhoferi</name>
    <dbReference type="NCBI Taxonomy" id="1801"/>
    <lineage>
        <taxon>Bacteria</taxon>
        <taxon>Bacillati</taxon>
        <taxon>Actinomycetota</taxon>
        <taxon>Actinomycetes</taxon>
        <taxon>Mycobacteriales</taxon>
        <taxon>Mycobacteriaceae</taxon>
        <taxon>Mycolicibacterium</taxon>
    </lineage>
</organism>
<dbReference type="InterPro" id="IPR027417">
    <property type="entry name" value="P-loop_NTPase"/>
</dbReference>
<proteinExistence type="predicted"/>
<sequence length="1437" mass="158447">MTTSLYDFDGRVVNRKRELAELRAAVDAAGRDGACVLLSGVPGVGKSTLVQTFGREVADRNGVFGYGRCRDRAPAPYSALRDALGALVHTMDAAPAAERDRWRDGLHTGMATLPGVLVQLVPDLTTVLGPSPRVTELNAADSRRRLHRAVIRLLSETALFRPVVLAVDDLQWADRDTLLLLSELLTVSPRNVLVLGAHRAGEFDAQTAGFTSPNLQEMHLQPLSRPDIEELLATVSGHTVELADVATEFHHRTEGNPFQIRQLLYRAQQVGALAPVGPGRPPEWDLRALAALEVSASAAESMGRYLDQLDPAHRAVLRSLTCIGSEFDLDDAVTAANQPADVVAQALWAAQELRLLEALDRSGQRISNAISRQARYRFSHDRVAEAARHGLSDEDARRTHLRLGRRLVTLGEDRLFEAARHLGIGGRGLLEAGERARFVDVLRRAARQARAQASFPLALDYCRNALDLLGEQRWTTSFEQSRELHLDATEAALLVCDVPALHSLLDEGEEVLHDPADRARLAFLRIKGRIAQNRPQDALETGLQALEQLGEPLPRDPGKPRMVLAVANMKLTVRQWSNERLLELTYCEDRRVIEIQRILGELFHVCYSIQPNYAPILVRKQLDLTLAHGHTPASPIMLANYAIVLVFTGDRTGSQRFGEVALALAEREEFREAHPHTLFIYLHFIRHWKEPVRENLNRLHDAIGHALDQGDQEFAGYQAAALLSQSFWLGRPLTEIDALAQAVIPGIRSQPTPATLCQAVQQICLNLMGRSEDAYLLAGESGYDEREVVPAARLESDGVALSVAATMKLGLHFWSGDYAGALTVVDEAMEQIAGMDGNPVMQLIHMKCALSRIHAAPDERSTKRAVRTALALHRKWAADSPANYAAPYALIEGAWARARKEHRKAERFLEQAIELAETHQLPLIAASAYEEAAILYAETGRTRLHQHMLRAAYQGFLGIGMTVRTDRLAHAHPWLLSRDLVQDEGTGIDPVSAHQLVRTLSAARTPDGLGRLALGTVAAMTGASRIIALTGEADRLGVRAVHEHGVTAAVDGPWTPVSYDEEIISQVLATGAPVRVPGDPVQEIPSILAVPISLQQNVIGVIYAEQDDPEHTFTAGHEEAVSFVCAQCAAPLWNFQLEARLRAADEQRQSLLDMQSRFVPNELLRILELDDIRRVRSGRRVEREMTVLISDIRGYTTLLEDMDIAEANNLATGFFRAVELPIIACNGVIQDLRGDEILAVFESEPDNALRAGLGMLRSLQEHNRERQAHGSHEFRVGIGINTGVVGLGLVGGVNRMVLSVIGDAVNLAARIEGTTKRYDSAMLISDATYARLARPDLFHIRRMERVMVVNRRRPVTVYEVYDEDPAPLREAKRAAQPAFDEAFALFDTGDVEQARRAFERCRDLLPGDPVATLHLAHCEAAERGELPPGREVVLHQK</sequence>
<name>A0A1Q4HFE2_9MYCO</name>
<dbReference type="RefSeq" id="WP_073856550.1">
    <property type="nucleotide sequence ID" value="NZ_BAAATC010000020.1"/>
</dbReference>
<dbReference type="InterPro" id="IPR029787">
    <property type="entry name" value="Nucleotide_cyclase"/>
</dbReference>
<evidence type="ECO:0000259" key="1">
    <source>
        <dbReference type="PROSITE" id="PS50125"/>
    </source>
</evidence>
<reference evidence="2 3" key="1">
    <citation type="submission" date="2017-10" db="EMBL/GenBank/DDBJ databases">
        <title>The new phylogeny of genus Mycobacterium.</title>
        <authorList>
            <person name="Tortoli E."/>
            <person name="Trovato A."/>
            <person name="Cirillo D.M."/>
        </authorList>
    </citation>
    <scope>NUCLEOTIDE SEQUENCE [LARGE SCALE GENOMIC DNA]</scope>
    <source>
        <strain evidence="2 3">IP141170001</strain>
    </source>
</reference>
<dbReference type="PANTHER" id="PTHR43642:SF1">
    <property type="entry name" value="HYBRID SIGNAL TRANSDUCTION HISTIDINE KINASE G"/>
    <property type="match status" value="1"/>
</dbReference>
<dbReference type="SUPFAM" id="SSF55073">
    <property type="entry name" value="Nucleotide cyclase"/>
    <property type="match status" value="1"/>
</dbReference>
<dbReference type="GO" id="GO:0009190">
    <property type="term" value="P:cyclic nucleotide biosynthetic process"/>
    <property type="evidence" value="ECO:0007669"/>
    <property type="project" value="InterPro"/>
</dbReference>
<dbReference type="CDD" id="cd07302">
    <property type="entry name" value="CHD"/>
    <property type="match status" value="1"/>
</dbReference>
<dbReference type="SMART" id="SM00044">
    <property type="entry name" value="CYCc"/>
    <property type="match status" value="1"/>
</dbReference>
<evidence type="ECO:0000313" key="2">
    <source>
        <dbReference type="EMBL" id="PEG54671.1"/>
    </source>
</evidence>
<dbReference type="Gene3D" id="3.40.50.300">
    <property type="entry name" value="P-loop containing nucleotide triphosphate hydrolases"/>
    <property type="match status" value="1"/>
</dbReference>
<accession>A0A1Q4HFE2</accession>
<comment type="caution">
    <text evidence="2">The sequence shown here is derived from an EMBL/GenBank/DDBJ whole genome shotgun (WGS) entry which is preliminary data.</text>
</comment>
<protein>
    <submittedName>
        <fullName evidence="2">Cyclase</fullName>
    </submittedName>
</protein>
<dbReference type="InterPro" id="IPR041664">
    <property type="entry name" value="AAA_16"/>
</dbReference>
<dbReference type="InterPro" id="IPR001054">
    <property type="entry name" value="A/G_cyclase"/>
</dbReference>
<dbReference type="SUPFAM" id="SSF55781">
    <property type="entry name" value="GAF domain-like"/>
    <property type="match status" value="1"/>
</dbReference>
<dbReference type="GO" id="GO:0004016">
    <property type="term" value="F:adenylate cyclase activity"/>
    <property type="evidence" value="ECO:0007669"/>
    <property type="project" value="UniProtKB-ARBA"/>
</dbReference>
<dbReference type="STRING" id="1801.BRW64_11650"/>
<keyword evidence="3" id="KW-1185">Reference proteome</keyword>
<dbReference type="SUPFAM" id="SSF52540">
    <property type="entry name" value="P-loop containing nucleoside triphosphate hydrolases"/>
    <property type="match status" value="1"/>
</dbReference>
<dbReference type="InterPro" id="IPR029016">
    <property type="entry name" value="GAF-like_dom_sf"/>
</dbReference>
<dbReference type="Gene3D" id="3.30.450.40">
    <property type="match status" value="1"/>
</dbReference>
<feature type="domain" description="Guanylate cyclase" evidence="1">
    <location>
        <begin position="1186"/>
        <end position="1312"/>
    </location>
</feature>